<reference evidence="1 2" key="1">
    <citation type="journal article" date="2017" name="G3 (Bethesda)">
        <title>First Draft Genome Sequence of the Pathogenic Fungus Lomentospora prolificans (Formerly Scedosporium prolificans).</title>
        <authorList>
            <person name="Luo R."/>
            <person name="Zimin A."/>
            <person name="Workman R."/>
            <person name="Fan Y."/>
            <person name="Pertea G."/>
            <person name="Grossman N."/>
            <person name="Wear M.P."/>
            <person name="Jia B."/>
            <person name="Miller H."/>
            <person name="Casadevall A."/>
            <person name="Timp W."/>
            <person name="Zhang S.X."/>
            <person name="Salzberg S.L."/>
        </authorList>
    </citation>
    <scope>NUCLEOTIDE SEQUENCE [LARGE SCALE GENOMIC DNA]</scope>
    <source>
        <strain evidence="1 2">JHH-5317</strain>
    </source>
</reference>
<keyword evidence="2" id="KW-1185">Reference proteome</keyword>
<gene>
    <name evidence="1" type="ORF">jhhlp_004986</name>
</gene>
<name>A0A2N3N825_9PEZI</name>
<proteinExistence type="predicted"/>
<dbReference type="InParanoid" id="A0A2N3N825"/>
<comment type="caution">
    <text evidence="1">The sequence shown here is derived from an EMBL/GenBank/DDBJ whole genome shotgun (WGS) entry which is preliminary data.</text>
</comment>
<evidence type="ECO:0000313" key="2">
    <source>
        <dbReference type="Proteomes" id="UP000233524"/>
    </source>
</evidence>
<dbReference type="EMBL" id="NLAX01000095">
    <property type="protein sequence ID" value="PKS08600.1"/>
    <property type="molecule type" value="Genomic_DNA"/>
</dbReference>
<organism evidence="1 2">
    <name type="scientific">Lomentospora prolificans</name>
    <dbReference type="NCBI Taxonomy" id="41688"/>
    <lineage>
        <taxon>Eukaryota</taxon>
        <taxon>Fungi</taxon>
        <taxon>Dikarya</taxon>
        <taxon>Ascomycota</taxon>
        <taxon>Pezizomycotina</taxon>
        <taxon>Sordariomycetes</taxon>
        <taxon>Hypocreomycetidae</taxon>
        <taxon>Microascales</taxon>
        <taxon>Microascaceae</taxon>
        <taxon>Lomentospora</taxon>
    </lineage>
</organism>
<dbReference type="OrthoDB" id="6612291at2759"/>
<accession>A0A2N3N825</accession>
<dbReference type="Proteomes" id="UP000233524">
    <property type="component" value="Unassembled WGS sequence"/>
</dbReference>
<protein>
    <submittedName>
        <fullName evidence="1">Uncharacterized protein</fullName>
    </submittedName>
</protein>
<dbReference type="VEuPathDB" id="FungiDB:jhhlp_004986"/>
<evidence type="ECO:0000313" key="1">
    <source>
        <dbReference type="EMBL" id="PKS08600.1"/>
    </source>
</evidence>
<sequence>MVLTIDEFKKTYLASSATVGGVFAIIADERLSCGGSLKRTKASRKAWWGRRKFLLARIAGILVSRVVDCVLQEKYVGTDNEAGLNAAVFLFTFIIF</sequence>
<dbReference type="AlphaFoldDB" id="A0A2N3N825"/>